<accession>A0A0P0EIZ5</accession>
<dbReference type="Proteomes" id="UP000325333">
    <property type="component" value="Unassembled WGS sequence"/>
</dbReference>
<dbReference type="Proteomes" id="UP000236268">
    <property type="component" value="Unassembled WGS sequence"/>
</dbReference>
<dbReference type="GO" id="GO:0003677">
    <property type="term" value="F:DNA binding"/>
    <property type="evidence" value="ECO:0007669"/>
    <property type="project" value="UniProtKB-KW"/>
</dbReference>
<evidence type="ECO:0000256" key="1">
    <source>
        <dbReference type="ARBA" id="ARBA00023015"/>
    </source>
</evidence>
<evidence type="ECO:0000313" key="8">
    <source>
        <dbReference type="EMBL" id="PNQ95089.1"/>
    </source>
</evidence>
<evidence type="ECO:0000256" key="3">
    <source>
        <dbReference type="ARBA" id="ARBA00023163"/>
    </source>
</evidence>
<dbReference type="EMBL" id="CP032324">
    <property type="protein sequence ID" value="QCN99202.1"/>
    <property type="molecule type" value="Genomic_DNA"/>
</dbReference>
<reference evidence="7 13" key="4">
    <citation type="submission" date="2024-11" db="EMBL/GenBank/DDBJ databases">
        <title>Draft genome sequences of two bacteria associated to sugarcane roots in Colombia.</title>
        <authorList>
            <person name="Pardo-Diaz S."/>
            <person name="Masmela-Mendoza J."/>
            <person name="Delgadillo-Duran P."/>
            <person name="Bautista E.J."/>
            <person name="Rojas-Tapias D.F."/>
        </authorList>
    </citation>
    <scope>NUCLEOTIDE SEQUENCE [LARGE SCALE GENOMIC DNA]</scope>
    <source>
        <strain evidence="7 13">Ap18</strain>
    </source>
</reference>
<dbReference type="PROSITE" id="PS51077">
    <property type="entry name" value="HTH_ICLR"/>
    <property type="match status" value="1"/>
</dbReference>
<dbReference type="Gene3D" id="3.30.450.40">
    <property type="match status" value="1"/>
</dbReference>
<dbReference type="GeneID" id="56448921"/>
<accession>A0A5B0KMC8</accession>
<dbReference type="EMBL" id="VEWN01000024">
    <property type="protein sequence ID" value="KAA1052568.1"/>
    <property type="molecule type" value="Genomic_DNA"/>
</dbReference>
<geneLocation type="plasmid" evidence="8">
    <name>p41unnamed</name>
</geneLocation>
<evidence type="ECO:0000313" key="6">
    <source>
        <dbReference type="EMBL" id="KAA1052568.1"/>
    </source>
</evidence>
<dbReference type="SUPFAM" id="SSF46785">
    <property type="entry name" value="Winged helix' DNA-binding domain"/>
    <property type="match status" value="1"/>
</dbReference>
<reference evidence="6 12" key="3">
    <citation type="submission" date="2019-07" db="EMBL/GenBank/DDBJ databases">
        <title>Genome sequencing of the stress-tolerant strain Azospirillum brasilense Az19.</title>
        <authorList>
            <person name="Maroniche G.A."/>
            <person name="Garcia J.E."/>
            <person name="Pagnussat L."/>
            <person name="Amenta M."/>
            <person name="Creus C.M."/>
        </authorList>
    </citation>
    <scope>NUCLEOTIDE SEQUENCE [LARGE SCALE GENOMIC DNA]</scope>
    <source>
        <strain evidence="6 12">Az19</strain>
    </source>
</reference>
<proteinExistence type="predicted"/>
<keyword evidence="3" id="KW-0804">Transcription</keyword>
<sequence length="281" mass="30549">MKTQALMMAPPAPRAEGRAETVDRAAKGNLVQSLSRALSIMTILGQSDSPMSLTAVAEAAHLSPSTAHRLLTTLQEERYVRFDQGKRGWAVGVQAYMTGTGFLKTRSLLDVARPRMRRLMEETSEVVNLAIEENGEAIYLHRVGGPRVAQAALPVTDRTLLHCSAVGKALLAGMPDTRVQSIVTQRGMRQFTRTTVSSIPALHRELILTRDRGYAVDQEERVSGLHCVAAAIYDEQARVIGALSLSSTNRRLDDARVVAFGEMVKRTAAAVTAEIGGRFPT</sequence>
<dbReference type="EMBL" id="POWG01000061">
    <property type="protein sequence ID" value="PNQ95089.1"/>
    <property type="molecule type" value="Genomic_DNA"/>
</dbReference>
<keyword evidence="1" id="KW-0805">Transcription regulation</keyword>
<dbReference type="KEGG" id="aare:D3093_28570"/>
<evidence type="ECO:0000259" key="4">
    <source>
        <dbReference type="PROSITE" id="PS51077"/>
    </source>
</evidence>
<organism evidence="8 10">
    <name type="scientific">Azospirillum argentinense</name>
    <dbReference type="NCBI Taxonomy" id="2970906"/>
    <lineage>
        <taxon>Bacteria</taxon>
        <taxon>Pseudomonadati</taxon>
        <taxon>Pseudomonadota</taxon>
        <taxon>Alphaproteobacteria</taxon>
        <taxon>Rhodospirillales</taxon>
        <taxon>Azospirillaceae</taxon>
        <taxon>Azospirillum</taxon>
    </lineage>
</organism>
<dbReference type="Pfam" id="PF01614">
    <property type="entry name" value="IclR_C"/>
    <property type="match status" value="1"/>
</dbReference>
<dbReference type="Proteomes" id="UP001628281">
    <property type="component" value="Unassembled WGS sequence"/>
</dbReference>
<dbReference type="PANTHER" id="PTHR30136:SF24">
    <property type="entry name" value="HTH-TYPE TRANSCRIPTIONAL REPRESSOR ALLR"/>
    <property type="match status" value="1"/>
</dbReference>
<dbReference type="PROSITE" id="PS51078">
    <property type="entry name" value="ICLR_ED"/>
    <property type="match status" value="1"/>
</dbReference>
<evidence type="ECO:0000313" key="11">
    <source>
        <dbReference type="Proteomes" id="UP000298595"/>
    </source>
</evidence>
<evidence type="ECO:0000313" key="13">
    <source>
        <dbReference type="Proteomes" id="UP001628281"/>
    </source>
</evidence>
<gene>
    <name evidence="7" type="ORF">ACJ41P_30300</name>
    <name evidence="8" type="ORF">C1S70_30640</name>
    <name evidence="9" type="ORF">D3093_28570</name>
    <name evidence="6" type="ORF">FH063_004193</name>
</gene>
<evidence type="ECO:0000256" key="2">
    <source>
        <dbReference type="ARBA" id="ARBA00023125"/>
    </source>
</evidence>
<dbReference type="GO" id="GO:0045892">
    <property type="term" value="P:negative regulation of DNA-templated transcription"/>
    <property type="evidence" value="ECO:0007669"/>
    <property type="project" value="TreeGrafter"/>
</dbReference>
<dbReference type="Proteomes" id="UP000298595">
    <property type="component" value="Plasmid p3"/>
</dbReference>
<dbReference type="RefSeq" id="WP_051140212.1">
    <property type="nucleotide sequence ID" value="NZ_CP032324.1"/>
</dbReference>
<keyword evidence="13" id="KW-1185">Reference proteome</keyword>
<dbReference type="InterPro" id="IPR029016">
    <property type="entry name" value="GAF-like_dom_sf"/>
</dbReference>
<dbReference type="Pfam" id="PF09339">
    <property type="entry name" value="HTH_IclR"/>
    <property type="match status" value="1"/>
</dbReference>
<evidence type="ECO:0000259" key="5">
    <source>
        <dbReference type="PROSITE" id="PS51078"/>
    </source>
</evidence>
<evidence type="ECO:0000313" key="12">
    <source>
        <dbReference type="Proteomes" id="UP000325333"/>
    </source>
</evidence>
<feature type="domain" description="HTH iclR-type" evidence="4">
    <location>
        <begin position="31"/>
        <end position="93"/>
    </location>
</feature>
<geneLocation type="plasmid" evidence="9 11">
    <name>p3</name>
</geneLocation>
<reference evidence="9 11" key="2">
    <citation type="submission" date="2018-09" db="EMBL/GenBank/DDBJ databases">
        <title>Whole genome based analysis of evolution and adaptive divergence in Indian and Brazilian strains of Azospirillum brasilense.</title>
        <authorList>
            <person name="Singh C."/>
            <person name="Tripathi A.K."/>
        </authorList>
    </citation>
    <scope>NUCLEOTIDE SEQUENCE [LARGE SCALE GENOMIC DNA]</scope>
    <source>
        <strain evidence="9 11">MTCC4035</strain>
        <plasmid evidence="9 11">p3</plasmid>
    </source>
</reference>
<keyword evidence="2" id="KW-0238">DNA-binding</keyword>
<dbReference type="SMART" id="SM00346">
    <property type="entry name" value="HTH_ICLR"/>
    <property type="match status" value="1"/>
</dbReference>
<protein>
    <submittedName>
        <fullName evidence="8">IclR family transcriptional regulator</fullName>
    </submittedName>
</protein>
<dbReference type="GO" id="GO:0003700">
    <property type="term" value="F:DNA-binding transcription factor activity"/>
    <property type="evidence" value="ECO:0007669"/>
    <property type="project" value="TreeGrafter"/>
</dbReference>
<name>A0A0P0EIZ5_9PROT</name>
<dbReference type="InterPro" id="IPR005471">
    <property type="entry name" value="Tscrpt_reg_IclR_N"/>
</dbReference>
<dbReference type="Gene3D" id="1.10.10.10">
    <property type="entry name" value="Winged helix-like DNA-binding domain superfamily/Winged helix DNA-binding domain"/>
    <property type="match status" value="1"/>
</dbReference>
<evidence type="ECO:0000313" key="7">
    <source>
        <dbReference type="EMBL" id="MFL7905451.1"/>
    </source>
</evidence>
<dbReference type="InterPro" id="IPR036388">
    <property type="entry name" value="WH-like_DNA-bd_sf"/>
</dbReference>
<dbReference type="InterPro" id="IPR014757">
    <property type="entry name" value="Tscrpt_reg_IclR_C"/>
</dbReference>
<feature type="domain" description="IclR-ED" evidence="5">
    <location>
        <begin position="94"/>
        <end position="277"/>
    </location>
</feature>
<dbReference type="EMBL" id="JBJLSN010000080">
    <property type="protein sequence ID" value="MFL7905451.1"/>
    <property type="molecule type" value="Genomic_DNA"/>
</dbReference>
<dbReference type="PANTHER" id="PTHR30136">
    <property type="entry name" value="HELIX-TURN-HELIX TRANSCRIPTIONAL REGULATOR, ICLR FAMILY"/>
    <property type="match status" value="1"/>
</dbReference>
<evidence type="ECO:0000313" key="10">
    <source>
        <dbReference type="Proteomes" id="UP000236268"/>
    </source>
</evidence>
<dbReference type="InterPro" id="IPR050707">
    <property type="entry name" value="HTH_MetabolicPath_Reg"/>
</dbReference>
<reference evidence="8 10" key="1">
    <citation type="submission" date="2018-01" db="EMBL/GenBank/DDBJ databases">
        <title>Whole genome sequence of Azospirillum brasilense REC3 isolated from strawberry roots.</title>
        <authorList>
            <person name="Fontana C.A."/>
            <person name="Salazar S.M."/>
            <person name="Bassi D."/>
            <person name="Puglisi E."/>
            <person name="Lovaisa N.C."/>
            <person name="Toffoli L.M."/>
            <person name="Pedraza R."/>
            <person name="Cocconcelli P.S."/>
        </authorList>
    </citation>
    <scope>NUCLEOTIDE SEQUENCE [LARGE SCALE GENOMIC DNA]</scope>
    <source>
        <strain evidence="8 10">REC3</strain>
        <plasmid evidence="8">p41unnamed</plasmid>
    </source>
</reference>
<keyword evidence="8" id="KW-0614">Plasmid</keyword>
<dbReference type="SUPFAM" id="SSF55781">
    <property type="entry name" value="GAF domain-like"/>
    <property type="match status" value="1"/>
</dbReference>
<evidence type="ECO:0000313" key="9">
    <source>
        <dbReference type="EMBL" id="QCN99202.1"/>
    </source>
</evidence>
<dbReference type="InterPro" id="IPR036390">
    <property type="entry name" value="WH_DNA-bd_sf"/>
</dbReference>
<dbReference type="AlphaFoldDB" id="A0A0P0EIZ5"/>